<dbReference type="EMBL" id="BARS01026882">
    <property type="protein sequence ID" value="GAG05586.1"/>
    <property type="molecule type" value="Genomic_DNA"/>
</dbReference>
<feature type="non-terminal residue" evidence="1">
    <location>
        <position position="265"/>
    </location>
</feature>
<organism evidence="1">
    <name type="scientific">marine sediment metagenome</name>
    <dbReference type="NCBI Taxonomy" id="412755"/>
    <lineage>
        <taxon>unclassified sequences</taxon>
        <taxon>metagenomes</taxon>
        <taxon>ecological metagenomes</taxon>
    </lineage>
</organism>
<dbReference type="AlphaFoldDB" id="X0VYN9"/>
<evidence type="ECO:0000313" key="1">
    <source>
        <dbReference type="EMBL" id="GAG05586.1"/>
    </source>
</evidence>
<name>X0VYN9_9ZZZZ</name>
<reference evidence="1" key="1">
    <citation type="journal article" date="2014" name="Front. Microbiol.">
        <title>High frequency of phylogenetically diverse reductive dehalogenase-homologous genes in deep subseafloor sedimentary metagenomes.</title>
        <authorList>
            <person name="Kawai M."/>
            <person name="Futagami T."/>
            <person name="Toyoda A."/>
            <person name="Takaki Y."/>
            <person name="Nishi S."/>
            <person name="Hori S."/>
            <person name="Arai W."/>
            <person name="Tsubouchi T."/>
            <person name="Morono Y."/>
            <person name="Uchiyama I."/>
            <person name="Ito T."/>
            <person name="Fujiyama A."/>
            <person name="Inagaki F."/>
            <person name="Takami H."/>
        </authorList>
    </citation>
    <scope>NUCLEOTIDE SEQUENCE</scope>
    <source>
        <strain evidence="1">Expedition CK06-06</strain>
    </source>
</reference>
<protein>
    <submittedName>
        <fullName evidence="1">Uncharacterized protein</fullName>
    </submittedName>
</protein>
<proteinExistence type="predicted"/>
<comment type="caution">
    <text evidence="1">The sequence shown here is derived from an EMBL/GenBank/DDBJ whole genome shotgun (WGS) entry which is preliminary data.</text>
</comment>
<gene>
    <name evidence="1" type="ORF">S01H1_42294</name>
</gene>
<accession>X0VYN9</accession>
<sequence length="265" mass="30184">MVGPDYSIVHRGIFPHNPKAVREECSFAKDEGLATMREWLYFNDAAGWGKNSFEKNIPKGTQFPPPWDDQVKRIKARLILNDQYELLAEATTQRLHLLRAGYQLGNIEIKKVSRKGIRFNVPVCNVTPGHGVPTGFDAERVVFLRTMVWDQNGRLVFQSGDLDPNGDLRDSHSFYVHNNELPLDRQLMTLQTRFITRNVRGGEREAIVNVPYSLDPLPYIRPSTRPFTVLGRPIGARKHKQNIEVNGQRMASYHIGKKQLNGPGN</sequence>